<feature type="region of interest" description="Disordered" evidence="1">
    <location>
        <begin position="172"/>
        <end position="242"/>
    </location>
</feature>
<name>A0AAD5RUR7_9PEZI</name>
<sequence length="672" mass="73223">MNPHNTCNMPLPEDDQPQDRPETPRPPPSSPAPVDLGTAPLPPPADTMHAQQQQQQHLQPLCFLSSAQPPPASTLVPTYKNDKVVLALCRALLWDLTPKRVKTTYYTGKILDGMISLSMRLYEAIYARQLLPASDSEITLRSHKRWRMNDHRGEEVLPGYWWEYLAGREDGRRAGGSTVSNAPSAGEGAADAPPKGRGQTSPYFAAVGTAEQPGTTQEGRRVSPELAPHAPPGASAPRPHSPAYAQNLRHHWALLMYLHAQLYRLVPAAEIQEALAANSPWTWQDSRRRLAQKHDEMLGSLLPAAPSEAEKQVRICLELDEWQGWARQVSKGFRWLLALERPHRGGQDQDENQDAGAGDAVVVAVPGVVEEMSCVAEKLFPPSCTSAAYALRRSQGGSAQDNEEGREGQEGQEGHEEEEDDDYGEDDDDGISLEAKISMFTSVQWFPFTRQDEVEESDRAPEMAEELRIVAEGESSTWVYHRPQDYAGWGYGYGSSAQAQVRSQAQDQAQAQAPATASGPATMTGGAGTGAGGRSGSATADAAPVAGQERTCTTGRRDIAPPSTTSHPPEEEKQRKKERFSFEDENGKLVYYYMYVDPEPEHQDMDIDVDMTDDQGAGSEVNLSSDSDWKSDGASMSGVDASAAPGGSTAGGEQGEDGDEEEEEGCERENEK</sequence>
<feature type="compositionally biased region" description="Acidic residues" evidence="1">
    <location>
        <begin position="654"/>
        <end position="666"/>
    </location>
</feature>
<dbReference type="EMBL" id="JAKWBI020000196">
    <property type="protein sequence ID" value="KAJ2899478.1"/>
    <property type="molecule type" value="Genomic_DNA"/>
</dbReference>
<evidence type="ECO:0000256" key="1">
    <source>
        <dbReference type="SAM" id="MobiDB-lite"/>
    </source>
</evidence>
<protein>
    <submittedName>
        <fullName evidence="2">Uncharacterized protein</fullName>
    </submittedName>
</protein>
<feature type="compositionally biased region" description="Low complexity" evidence="1">
    <location>
        <begin position="502"/>
        <end position="524"/>
    </location>
</feature>
<proteinExistence type="predicted"/>
<keyword evidence="3" id="KW-1185">Reference proteome</keyword>
<comment type="caution">
    <text evidence="2">The sequence shown here is derived from an EMBL/GenBank/DDBJ whole genome shotgun (WGS) entry which is preliminary data.</text>
</comment>
<reference evidence="2" key="1">
    <citation type="submission" date="2022-07" db="EMBL/GenBank/DDBJ databases">
        <title>Draft genome sequence of Zalerion maritima ATCC 34329, a (micro)plastics degrading marine fungus.</title>
        <authorList>
            <person name="Paco A."/>
            <person name="Goncalves M.F.M."/>
            <person name="Rocha-Santos T.A.P."/>
            <person name="Alves A."/>
        </authorList>
    </citation>
    <scope>NUCLEOTIDE SEQUENCE</scope>
    <source>
        <strain evidence="2">ATCC 34329</strain>
    </source>
</reference>
<organism evidence="2 3">
    <name type="scientific">Zalerion maritima</name>
    <dbReference type="NCBI Taxonomy" id="339359"/>
    <lineage>
        <taxon>Eukaryota</taxon>
        <taxon>Fungi</taxon>
        <taxon>Dikarya</taxon>
        <taxon>Ascomycota</taxon>
        <taxon>Pezizomycotina</taxon>
        <taxon>Sordariomycetes</taxon>
        <taxon>Lulworthiomycetidae</taxon>
        <taxon>Lulworthiales</taxon>
        <taxon>Lulworthiaceae</taxon>
        <taxon>Zalerion</taxon>
    </lineage>
</organism>
<dbReference type="Proteomes" id="UP001201980">
    <property type="component" value="Unassembled WGS sequence"/>
</dbReference>
<feature type="compositionally biased region" description="Basic and acidic residues" evidence="1">
    <location>
        <begin position="568"/>
        <end position="582"/>
    </location>
</feature>
<evidence type="ECO:0000313" key="2">
    <source>
        <dbReference type="EMBL" id="KAJ2899478.1"/>
    </source>
</evidence>
<feature type="compositionally biased region" description="Basic and acidic residues" evidence="1">
    <location>
        <begin position="403"/>
        <end position="414"/>
    </location>
</feature>
<feature type="compositionally biased region" description="Gly residues" evidence="1">
    <location>
        <begin position="525"/>
        <end position="535"/>
    </location>
</feature>
<accession>A0AAD5RUR7</accession>
<feature type="region of interest" description="Disordered" evidence="1">
    <location>
        <begin position="603"/>
        <end position="672"/>
    </location>
</feature>
<gene>
    <name evidence="2" type="ORF">MKZ38_003035</name>
</gene>
<dbReference type="AlphaFoldDB" id="A0AAD5RUR7"/>
<feature type="region of interest" description="Disordered" evidence="1">
    <location>
        <begin position="392"/>
        <end position="430"/>
    </location>
</feature>
<evidence type="ECO:0000313" key="3">
    <source>
        <dbReference type="Proteomes" id="UP001201980"/>
    </source>
</evidence>
<feature type="region of interest" description="Disordered" evidence="1">
    <location>
        <begin position="502"/>
        <end position="582"/>
    </location>
</feature>
<feature type="compositionally biased region" description="Acidic residues" evidence="1">
    <location>
        <begin position="415"/>
        <end position="430"/>
    </location>
</feature>
<feature type="region of interest" description="Disordered" evidence="1">
    <location>
        <begin position="1"/>
        <end position="57"/>
    </location>
</feature>